<evidence type="ECO:0000313" key="12">
    <source>
        <dbReference type="Proteomes" id="UP000245207"/>
    </source>
</evidence>
<keyword evidence="8" id="KW-1133">Transmembrane helix</keyword>
<dbReference type="EMBL" id="PKPP01002668">
    <property type="protein sequence ID" value="PWA73825.1"/>
    <property type="molecule type" value="Genomic_DNA"/>
</dbReference>
<dbReference type="Pfam" id="PF05208">
    <property type="entry name" value="ALG3"/>
    <property type="match status" value="1"/>
</dbReference>
<dbReference type="InterPro" id="IPR007873">
    <property type="entry name" value="Glycosyltransferase_ALG3"/>
</dbReference>
<dbReference type="EC" id="2.4.1.258" evidence="3"/>
<evidence type="ECO:0000256" key="8">
    <source>
        <dbReference type="ARBA" id="ARBA00022989"/>
    </source>
</evidence>
<evidence type="ECO:0000256" key="9">
    <source>
        <dbReference type="ARBA" id="ARBA00023136"/>
    </source>
</evidence>
<comment type="caution">
    <text evidence="11">The sequence shown here is derived from an EMBL/GenBank/DDBJ whole genome shotgun (WGS) entry which is preliminary data.</text>
</comment>
<evidence type="ECO:0000256" key="7">
    <source>
        <dbReference type="ARBA" id="ARBA00022824"/>
    </source>
</evidence>
<keyword evidence="12" id="KW-1185">Reference proteome</keyword>
<reference evidence="11 12" key="1">
    <citation type="journal article" date="2018" name="Mol. Plant">
        <title>The genome of Artemisia annua provides insight into the evolution of Asteraceae family and artemisinin biosynthesis.</title>
        <authorList>
            <person name="Shen Q."/>
            <person name="Zhang L."/>
            <person name="Liao Z."/>
            <person name="Wang S."/>
            <person name="Yan T."/>
            <person name="Shi P."/>
            <person name="Liu M."/>
            <person name="Fu X."/>
            <person name="Pan Q."/>
            <person name="Wang Y."/>
            <person name="Lv Z."/>
            <person name="Lu X."/>
            <person name="Zhang F."/>
            <person name="Jiang W."/>
            <person name="Ma Y."/>
            <person name="Chen M."/>
            <person name="Hao X."/>
            <person name="Li L."/>
            <person name="Tang Y."/>
            <person name="Lv G."/>
            <person name="Zhou Y."/>
            <person name="Sun X."/>
            <person name="Brodelius P.E."/>
            <person name="Rose J.K.C."/>
            <person name="Tang K."/>
        </authorList>
    </citation>
    <scope>NUCLEOTIDE SEQUENCE [LARGE SCALE GENOMIC DNA]</scope>
    <source>
        <strain evidence="12">cv. Huhao1</strain>
        <tissue evidence="11">Leaf</tissue>
    </source>
</reference>
<dbReference type="AlphaFoldDB" id="A0A2U1NJZ3"/>
<dbReference type="Proteomes" id="UP000245207">
    <property type="component" value="Unassembled WGS sequence"/>
</dbReference>
<dbReference type="GO" id="GO:0005789">
    <property type="term" value="C:endoplasmic reticulum membrane"/>
    <property type="evidence" value="ECO:0007669"/>
    <property type="project" value="UniProtKB-SubCell"/>
</dbReference>
<evidence type="ECO:0000256" key="2">
    <source>
        <dbReference type="ARBA" id="ARBA00004922"/>
    </source>
</evidence>
<evidence type="ECO:0000256" key="3">
    <source>
        <dbReference type="ARBA" id="ARBA00011964"/>
    </source>
</evidence>
<dbReference type="GO" id="GO:0052925">
    <property type="term" value="F:dol-P-Man:Man(5)GlcNAc(2)-PP-Dol alpha-1,3-mannosyltransferase activity"/>
    <property type="evidence" value="ECO:0007669"/>
    <property type="project" value="UniProtKB-EC"/>
</dbReference>
<comment type="subcellular location">
    <subcellularLocation>
        <location evidence="1">Endoplasmic reticulum membrane</location>
        <topology evidence="1">Multi-pass membrane protein</topology>
    </subcellularLocation>
</comment>
<keyword evidence="7" id="KW-0256">Endoplasmic reticulum</keyword>
<gene>
    <name evidence="11" type="ORF">CTI12_AA258580</name>
</gene>
<keyword evidence="4" id="KW-0328">Glycosyltransferase</keyword>
<dbReference type="OrthoDB" id="203678at2759"/>
<organism evidence="11 12">
    <name type="scientific">Artemisia annua</name>
    <name type="common">Sweet wormwood</name>
    <dbReference type="NCBI Taxonomy" id="35608"/>
    <lineage>
        <taxon>Eukaryota</taxon>
        <taxon>Viridiplantae</taxon>
        <taxon>Streptophyta</taxon>
        <taxon>Embryophyta</taxon>
        <taxon>Tracheophyta</taxon>
        <taxon>Spermatophyta</taxon>
        <taxon>Magnoliopsida</taxon>
        <taxon>eudicotyledons</taxon>
        <taxon>Gunneridae</taxon>
        <taxon>Pentapetalae</taxon>
        <taxon>asterids</taxon>
        <taxon>campanulids</taxon>
        <taxon>Asterales</taxon>
        <taxon>Asteraceae</taxon>
        <taxon>Asteroideae</taxon>
        <taxon>Anthemideae</taxon>
        <taxon>Artemisiinae</taxon>
        <taxon>Artemisia</taxon>
    </lineage>
</organism>
<evidence type="ECO:0000256" key="1">
    <source>
        <dbReference type="ARBA" id="ARBA00004477"/>
    </source>
</evidence>
<evidence type="ECO:0000256" key="6">
    <source>
        <dbReference type="ARBA" id="ARBA00022692"/>
    </source>
</evidence>
<evidence type="ECO:0000256" key="5">
    <source>
        <dbReference type="ARBA" id="ARBA00022679"/>
    </source>
</evidence>
<sequence>MVAIRCSNQIRCIVMIMVCREQAGKEANNVEIGSSLSGGGHEYKSVFVTAEICHTCTSSGENFLQRYINMRPQIISLLLRKRLPTPNWIKLPWCALAFHSLSKRLQEIFVLRLFNDCFAMTFPCFFGSNPLPEMAFKFCYFQRNCLSEHECASLCSLPLLLLMLKVHAAVSVKMNGLLYAPPLLLLMLKALDIIGVITPLIGAALVQHIYEQNVRAVPCHSRRPLEQGMRLFPLSQTSVLGLTHQGQAYTPLEGTYESVQVEATHDLHGHE</sequence>
<keyword evidence="9" id="KW-0472">Membrane</keyword>
<evidence type="ECO:0000256" key="4">
    <source>
        <dbReference type="ARBA" id="ARBA00022676"/>
    </source>
</evidence>
<comment type="catalytic activity">
    <reaction evidence="10">
        <text>an alpha-D-Man-(1-&gt;2)-alpha-D-Man-(1-&gt;2)-alpha-D-Man-(1-&gt;3)-[alpha-D-Man-(1-&gt;6)]-beta-D-Man-(1-&gt;4)-beta-D-GlcNAc-(1-&gt;4)-alpha-D-GlcNAc-diphospho-di-trans,poly-cis-dolichol + a di-trans,poly-cis-dolichyl beta-D-mannosyl phosphate = an alpha-D-Man-(1-&gt;2)-alpha-D-Man-(1-&gt;2)-alpha-D-Man-(1-&gt;3)-[alpha-D-Man-(1-&gt;3)-alpha-D-Man-(1-&gt;6)]-beta-D-Man-(1-&gt;4)-beta-D-GlcNAc-(1-&gt;4)-alpha-D-GlcNAc-diphospho-di-trans,poly-cis-dolichol + a di-trans,poly-cis-dolichyl phosphate + H(+)</text>
        <dbReference type="Rhea" id="RHEA:29527"/>
        <dbReference type="Rhea" id="RHEA-COMP:19498"/>
        <dbReference type="Rhea" id="RHEA-COMP:19501"/>
        <dbReference type="Rhea" id="RHEA-COMP:19516"/>
        <dbReference type="Rhea" id="RHEA-COMP:19517"/>
        <dbReference type="ChEBI" id="CHEBI:15378"/>
        <dbReference type="ChEBI" id="CHEBI:57683"/>
        <dbReference type="ChEBI" id="CHEBI:58211"/>
        <dbReference type="ChEBI" id="CHEBI:132515"/>
        <dbReference type="ChEBI" id="CHEBI:132516"/>
        <dbReference type="EC" id="2.4.1.258"/>
    </reaction>
    <physiologicalReaction direction="left-to-right" evidence="10">
        <dbReference type="Rhea" id="RHEA:29528"/>
    </physiologicalReaction>
</comment>
<keyword evidence="6" id="KW-0812">Transmembrane</keyword>
<accession>A0A2U1NJZ3</accession>
<dbReference type="PANTHER" id="PTHR12646:SF0">
    <property type="entry name" value="DOL-P-MAN:MAN(5)GLCNAC(2)-PP-DOL ALPHA-1,3-MANNOSYLTRANSFERASE"/>
    <property type="match status" value="1"/>
</dbReference>
<evidence type="ECO:0000313" key="11">
    <source>
        <dbReference type="EMBL" id="PWA73825.1"/>
    </source>
</evidence>
<proteinExistence type="predicted"/>
<comment type="pathway">
    <text evidence="2">Protein modification; protein glycosylation.</text>
</comment>
<evidence type="ECO:0000256" key="10">
    <source>
        <dbReference type="ARBA" id="ARBA00049506"/>
    </source>
</evidence>
<dbReference type="PANTHER" id="PTHR12646">
    <property type="entry name" value="NOT56 - RELATED"/>
    <property type="match status" value="1"/>
</dbReference>
<name>A0A2U1NJZ3_ARTAN</name>
<keyword evidence="5 11" id="KW-0808">Transferase</keyword>
<protein>
    <recommendedName>
        <fullName evidence="3">dolichyl-P-Man:Man5GlcNAc2-PP-dolichol alpha-1,3-mannosyltransferase</fullName>
        <ecNumber evidence="3">2.4.1.258</ecNumber>
    </recommendedName>
</protein>
<dbReference type="STRING" id="35608.A0A2U1NJZ3"/>